<dbReference type="InterPro" id="IPR003661">
    <property type="entry name" value="HisK_dim/P_dom"/>
</dbReference>
<dbReference type="PROSITE" id="PS50109">
    <property type="entry name" value="HIS_KIN"/>
    <property type="match status" value="1"/>
</dbReference>
<keyword evidence="5" id="KW-0597">Phosphoprotein</keyword>
<dbReference type="FunFam" id="3.30.565.10:FF:000006">
    <property type="entry name" value="Sensor histidine kinase WalK"/>
    <property type="match status" value="1"/>
</dbReference>
<feature type="region of interest" description="Disordered" evidence="12">
    <location>
        <begin position="454"/>
        <end position="504"/>
    </location>
</feature>
<evidence type="ECO:0000256" key="4">
    <source>
        <dbReference type="ARBA" id="ARBA00012438"/>
    </source>
</evidence>
<evidence type="ECO:0000256" key="12">
    <source>
        <dbReference type="SAM" id="MobiDB-lite"/>
    </source>
</evidence>
<feature type="domain" description="Histidine kinase" evidence="14">
    <location>
        <begin position="252"/>
        <end position="462"/>
    </location>
</feature>
<evidence type="ECO:0000256" key="13">
    <source>
        <dbReference type="SAM" id="Phobius"/>
    </source>
</evidence>
<keyword evidence="8 16" id="KW-0418">Kinase</keyword>
<evidence type="ECO:0000256" key="6">
    <source>
        <dbReference type="ARBA" id="ARBA00022679"/>
    </source>
</evidence>
<dbReference type="CDD" id="cd00082">
    <property type="entry name" value="HisKA"/>
    <property type="match status" value="1"/>
</dbReference>
<dbReference type="RefSeq" id="WP_063758639.1">
    <property type="nucleotide sequence ID" value="NZ_QHKI01000019.1"/>
</dbReference>
<evidence type="ECO:0000256" key="1">
    <source>
        <dbReference type="ARBA" id="ARBA00000085"/>
    </source>
</evidence>
<feature type="transmembrane region" description="Helical" evidence="13">
    <location>
        <begin position="153"/>
        <end position="177"/>
    </location>
</feature>
<sequence length="504" mass="54897">MNRWQRTPLGTRLALALGVLSLVVFGIVGTVLVTSTRDFLARQLDDQLAKTQKEQAGVYNKWKPPYTWHQLVYNPSTGNVSSVAGNDLPPAQDRDEFETLAKDLADQKQEDHLFQTIFIHGEGPFRARACEISGGNILVSAAPIGDLNSTVRWLIILSVGAFGAALVLLVVVGRLVLRRGLRPLSDMASTAHDITSHDLTDSSHLPVRANGEGGGPEVEELRTSFNVMLDHIDSSLAARTAAEQRLRRFIADASHELRTPLTSIRGYADLFRYAAANEPEEREAHLAKIREETERMSVLVDDLLLLARLDSETPLRQEEVDLVEVASAAAQAFVAAHPDYPLDFDAPSRVLIQGDGMRLRQVLDNLLTNIARHTPVGTEVELRVNADAVVIVSDTGPGIPPEHQARIFDRFYRIDDSRTRSIGGTGLGLSIVHSIVSAHGGTVNLSSAPGRTTFIISLPHPTAPHSPHPDRNPPEGTPEFHVTEGDRQNRSGEPGRTQAAGPAT</sequence>
<proteinExistence type="predicted"/>
<dbReference type="OrthoDB" id="9786919at2"/>
<dbReference type="InterPro" id="IPR003660">
    <property type="entry name" value="HAMP_dom"/>
</dbReference>
<dbReference type="SMART" id="SM00387">
    <property type="entry name" value="HATPase_c"/>
    <property type="match status" value="1"/>
</dbReference>
<feature type="transmembrane region" description="Helical" evidence="13">
    <location>
        <begin position="12"/>
        <end position="33"/>
    </location>
</feature>
<dbReference type="Pfam" id="PF02518">
    <property type="entry name" value="HATPase_c"/>
    <property type="match status" value="1"/>
</dbReference>
<evidence type="ECO:0000256" key="8">
    <source>
        <dbReference type="ARBA" id="ARBA00022777"/>
    </source>
</evidence>
<dbReference type="AlphaFoldDB" id="A0A428Z7D6"/>
<evidence type="ECO:0000256" key="10">
    <source>
        <dbReference type="ARBA" id="ARBA00023012"/>
    </source>
</evidence>
<evidence type="ECO:0000259" key="14">
    <source>
        <dbReference type="PROSITE" id="PS50109"/>
    </source>
</evidence>
<gene>
    <name evidence="16" type="ORF">DMH04_22980</name>
</gene>
<dbReference type="SUPFAM" id="SSF55874">
    <property type="entry name" value="ATPase domain of HSP90 chaperone/DNA topoisomerase II/histidine kinase"/>
    <property type="match status" value="1"/>
</dbReference>
<comment type="catalytic activity">
    <reaction evidence="1">
        <text>ATP + protein L-histidine = ADP + protein N-phospho-L-histidine.</text>
        <dbReference type="EC" id="2.7.13.3"/>
    </reaction>
</comment>
<comment type="caution">
    <text evidence="16">The sequence shown here is derived from an EMBL/GenBank/DDBJ whole genome shotgun (WGS) entry which is preliminary data.</text>
</comment>
<dbReference type="InterPro" id="IPR003594">
    <property type="entry name" value="HATPase_dom"/>
</dbReference>
<dbReference type="SMART" id="SM00388">
    <property type="entry name" value="HisKA"/>
    <property type="match status" value="1"/>
</dbReference>
<evidence type="ECO:0000256" key="2">
    <source>
        <dbReference type="ARBA" id="ARBA00001968"/>
    </source>
</evidence>
<accession>A0A428Z7D6</accession>
<dbReference type="Pfam" id="PF00672">
    <property type="entry name" value="HAMP"/>
    <property type="match status" value="1"/>
</dbReference>
<evidence type="ECO:0000313" key="17">
    <source>
        <dbReference type="Proteomes" id="UP000287547"/>
    </source>
</evidence>
<keyword evidence="6" id="KW-0808">Transferase</keyword>
<feature type="domain" description="HAMP" evidence="15">
    <location>
        <begin position="178"/>
        <end position="237"/>
    </location>
</feature>
<keyword evidence="10" id="KW-0902">Two-component regulatory system</keyword>
<dbReference type="EC" id="2.7.13.3" evidence="4"/>
<dbReference type="GO" id="GO:0000155">
    <property type="term" value="F:phosphorelay sensor kinase activity"/>
    <property type="evidence" value="ECO:0007669"/>
    <property type="project" value="InterPro"/>
</dbReference>
<dbReference type="Gene3D" id="1.10.287.130">
    <property type="match status" value="1"/>
</dbReference>
<evidence type="ECO:0000313" key="16">
    <source>
        <dbReference type="EMBL" id="RSM83510.1"/>
    </source>
</evidence>
<keyword evidence="9 13" id="KW-1133">Transmembrane helix</keyword>
<comment type="cofactor">
    <cofactor evidence="2">
        <name>a divalent metal cation</name>
        <dbReference type="ChEBI" id="CHEBI:60240"/>
    </cofactor>
</comment>
<dbReference type="EMBL" id="QHKI01000019">
    <property type="protein sequence ID" value="RSM83510.1"/>
    <property type="molecule type" value="Genomic_DNA"/>
</dbReference>
<keyword evidence="7 13" id="KW-0812">Transmembrane</keyword>
<dbReference type="InterPro" id="IPR004358">
    <property type="entry name" value="Sig_transdc_His_kin-like_C"/>
</dbReference>
<keyword evidence="11 13" id="KW-0472">Membrane</keyword>
<dbReference type="Proteomes" id="UP000287547">
    <property type="component" value="Unassembled WGS sequence"/>
</dbReference>
<dbReference type="SMART" id="SM00304">
    <property type="entry name" value="HAMP"/>
    <property type="match status" value="1"/>
</dbReference>
<protein>
    <recommendedName>
        <fullName evidence="4">histidine kinase</fullName>
        <ecNumber evidence="4">2.7.13.3</ecNumber>
    </recommendedName>
</protein>
<organism evidence="16 17">
    <name type="scientific">Kibdelosporangium aridum</name>
    <dbReference type="NCBI Taxonomy" id="2030"/>
    <lineage>
        <taxon>Bacteria</taxon>
        <taxon>Bacillati</taxon>
        <taxon>Actinomycetota</taxon>
        <taxon>Actinomycetes</taxon>
        <taxon>Pseudonocardiales</taxon>
        <taxon>Pseudonocardiaceae</taxon>
        <taxon>Kibdelosporangium</taxon>
    </lineage>
</organism>
<dbReference type="Gene3D" id="6.10.340.10">
    <property type="match status" value="1"/>
</dbReference>
<dbReference type="InterPro" id="IPR036890">
    <property type="entry name" value="HATPase_C_sf"/>
</dbReference>
<evidence type="ECO:0000256" key="11">
    <source>
        <dbReference type="ARBA" id="ARBA00023136"/>
    </source>
</evidence>
<dbReference type="PROSITE" id="PS50885">
    <property type="entry name" value="HAMP"/>
    <property type="match status" value="1"/>
</dbReference>
<comment type="subcellular location">
    <subcellularLocation>
        <location evidence="3">Cell membrane</location>
    </subcellularLocation>
</comment>
<evidence type="ECO:0000259" key="15">
    <source>
        <dbReference type="PROSITE" id="PS50885"/>
    </source>
</evidence>
<dbReference type="GO" id="GO:0005886">
    <property type="term" value="C:plasma membrane"/>
    <property type="evidence" value="ECO:0007669"/>
    <property type="project" value="UniProtKB-SubCell"/>
</dbReference>
<dbReference type="PANTHER" id="PTHR45436:SF5">
    <property type="entry name" value="SENSOR HISTIDINE KINASE TRCS"/>
    <property type="match status" value="1"/>
</dbReference>
<dbReference type="GO" id="GO:0005509">
    <property type="term" value="F:calcium ion binding"/>
    <property type="evidence" value="ECO:0007669"/>
    <property type="project" value="UniProtKB-ARBA"/>
</dbReference>
<dbReference type="Gene3D" id="3.30.565.10">
    <property type="entry name" value="Histidine kinase-like ATPase, C-terminal domain"/>
    <property type="match status" value="1"/>
</dbReference>
<evidence type="ECO:0000256" key="5">
    <source>
        <dbReference type="ARBA" id="ARBA00022553"/>
    </source>
</evidence>
<dbReference type="InterPro" id="IPR036097">
    <property type="entry name" value="HisK_dim/P_sf"/>
</dbReference>
<dbReference type="Pfam" id="PF00512">
    <property type="entry name" value="HisKA"/>
    <property type="match status" value="1"/>
</dbReference>
<reference evidence="16 17" key="1">
    <citation type="submission" date="2018-05" db="EMBL/GenBank/DDBJ databases">
        <title>Evolution of GPA BGCs.</title>
        <authorList>
            <person name="Waglechner N."/>
            <person name="Wright G.D."/>
        </authorList>
    </citation>
    <scope>NUCLEOTIDE SEQUENCE [LARGE SCALE GENOMIC DNA]</scope>
    <source>
        <strain evidence="16 17">A82846</strain>
    </source>
</reference>
<feature type="compositionally biased region" description="Basic and acidic residues" evidence="12">
    <location>
        <begin position="481"/>
        <end position="490"/>
    </location>
</feature>
<evidence type="ECO:0000256" key="9">
    <source>
        <dbReference type="ARBA" id="ARBA00022989"/>
    </source>
</evidence>
<dbReference type="SUPFAM" id="SSF47384">
    <property type="entry name" value="Homodimeric domain of signal transducing histidine kinase"/>
    <property type="match status" value="1"/>
</dbReference>
<dbReference type="CDD" id="cd00075">
    <property type="entry name" value="HATPase"/>
    <property type="match status" value="1"/>
</dbReference>
<dbReference type="PRINTS" id="PR00344">
    <property type="entry name" value="BCTRLSENSOR"/>
</dbReference>
<evidence type="ECO:0000256" key="7">
    <source>
        <dbReference type="ARBA" id="ARBA00022692"/>
    </source>
</evidence>
<name>A0A428Z7D6_KIBAR</name>
<dbReference type="InterPro" id="IPR005467">
    <property type="entry name" value="His_kinase_dom"/>
</dbReference>
<dbReference type="FunFam" id="1.10.287.130:FF:000001">
    <property type="entry name" value="Two-component sensor histidine kinase"/>
    <property type="match status" value="1"/>
</dbReference>
<evidence type="ECO:0000256" key="3">
    <source>
        <dbReference type="ARBA" id="ARBA00004236"/>
    </source>
</evidence>
<dbReference type="PANTHER" id="PTHR45436">
    <property type="entry name" value="SENSOR HISTIDINE KINASE YKOH"/>
    <property type="match status" value="1"/>
</dbReference>
<dbReference type="InterPro" id="IPR050428">
    <property type="entry name" value="TCS_sensor_his_kinase"/>
</dbReference>